<dbReference type="InterPro" id="IPR049052">
    <property type="entry name" value="nSTAND1"/>
</dbReference>
<proteinExistence type="predicted"/>
<dbReference type="EMBL" id="JBHSNW010000021">
    <property type="protein sequence ID" value="MFC5819845.1"/>
    <property type="molecule type" value="Genomic_DNA"/>
</dbReference>
<accession>A0ABW1C2M3</accession>
<dbReference type="Proteomes" id="UP001596096">
    <property type="component" value="Unassembled WGS sequence"/>
</dbReference>
<feature type="domain" description="Novel STAND NTPase 1" evidence="1">
    <location>
        <begin position="26"/>
        <end position="311"/>
    </location>
</feature>
<comment type="caution">
    <text evidence="2">The sequence shown here is derived from an EMBL/GenBank/DDBJ whole genome shotgun (WGS) entry which is preliminary data.</text>
</comment>
<dbReference type="Pfam" id="PF20703">
    <property type="entry name" value="nSTAND1"/>
    <property type="match status" value="1"/>
</dbReference>
<dbReference type="RefSeq" id="WP_219545352.1">
    <property type="nucleotide sequence ID" value="NZ_JAHKRN010000015.1"/>
</dbReference>
<evidence type="ECO:0000259" key="1">
    <source>
        <dbReference type="Pfam" id="PF20703"/>
    </source>
</evidence>
<gene>
    <name evidence="2" type="ORF">ACFPUY_32510</name>
</gene>
<keyword evidence="3" id="KW-1185">Reference proteome</keyword>
<sequence length="642" mass="70046">MTNGVLVRLHLRAGVAMPSSGSGLEPYVGLTAYRREDAARFFGRETEAHTLARLWRHHRLTILHGPSGVGKTSLVAAGVLPLLRSSDVLPPGSVRRPSVVPAAAILDDSDPHAFALMSSWSPYEHPLRFSGLTISTFLRWHHWNPNGGTAMAVFDHAEELFTAFRRHPDSHIHLLDQLSAALSGNLPLNLLVVIADEHFEQLRHHEGLRAHMSSEASVRLGPLTVDAALEACRGPLANIGREFAPGVAEKLVKDLRADSAGVEPAHLQLVCGALWKSTSERSIPITAADLVDVNEVLAEHCDRILQEVARDRLDGDVKQLAAWLRQIATYGTDDGELPPPVIQALVQGRILRYGEKQCYEMPARLAPPFLSMSFGRQPPEPPHHLSTIEAALQRGWFEFAAKQAERALVSPADARERARVHSLAGDAAYLQNDFDGAIAHYRKAAKTYTMLRGTDRIVATLLAAVGRILVDQGAYQAAVDELRGAVTRSPEPVILTELAWALWYIGHESGAVDMLDVALRSGNNQVEALRVRGEILSDVEPQAALRDLDRVRPHELASTRAAYALALALSGDVKRAVRVLPIVDADSDAATLLRTARVMKTAGRDAEAARLARQAQQTASRKPLPPRLTAQAELLTTTRPEN</sequence>
<evidence type="ECO:0000313" key="3">
    <source>
        <dbReference type="Proteomes" id="UP001596096"/>
    </source>
</evidence>
<reference evidence="3" key="1">
    <citation type="journal article" date="2019" name="Int. J. Syst. Evol. Microbiol.">
        <title>The Global Catalogue of Microorganisms (GCM) 10K type strain sequencing project: providing services to taxonomists for standard genome sequencing and annotation.</title>
        <authorList>
            <consortium name="The Broad Institute Genomics Platform"/>
            <consortium name="The Broad Institute Genome Sequencing Center for Infectious Disease"/>
            <person name="Wu L."/>
            <person name="Ma J."/>
        </authorList>
    </citation>
    <scope>NUCLEOTIDE SEQUENCE [LARGE SCALE GENOMIC DNA]</scope>
    <source>
        <strain evidence="3">CGMCC 4.7106</strain>
    </source>
</reference>
<protein>
    <recommendedName>
        <fullName evidence="1">Novel STAND NTPase 1 domain-containing protein</fullName>
    </recommendedName>
</protein>
<organism evidence="2 3">
    <name type="scientific">Nonomuraea harbinensis</name>
    <dbReference type="NCBI Taxonomy" id="1286938"/>
    <lineage>
        <taxon>Bacteria</taxon>
        <taxon>Bacillati</taxon>
        <taxon>Actinomycetota</taxon>
        <taxon>Actinomycetes</taxon>
        <taxon>Streptosporangiales</taxon>
        <taxon>Streptosporangiaceae</taxon>
        <taxon>Nonomuraea</taxon>
    </lineage>
</organism>
<name>A0ABW1C2M3_9ACTN</name>
<evidence type="ECO:0000313" key="2">
    <source>
        <dbReference type="EMBL" id="MFC5819845.1"/>
    </source>
</evidence>